<dbReference type="KEGG" id="fvr:FVEG_13559"/>
<evidence type="ECO:0000256" key="3">
    <source>
        <dbReference type="ARBA" id="ARBA00023180"/>
    </source>
</evidence>
<keyword evidence="3" id="KW-0325">Glycoprotein</keyword>
<reference evidence="5 6" key="1">
    <citation type="journal article" date="2010" name="Nature">
        <title>Comparative genomics reveals mobile pathogenicity chromosomes in Fusarium.</title>
        <authorList>
            <person name="Ma L.J."/>
            <person name="van der Does H.C."/>
            <person name="Borkovich K.A."/>
            <person name="Coleman J.J."/>
            <person name="Daboussi M.J."/>
            <person name="Di Pietro A."/>
            <person name="Dufresne M."/>
            <person name="Freitag M."/>
            <person name="Grabherr M."/>
            <person name="Henrissat B."/>
            <person name="Houterman P.M."/>
            <person name="Kang S."/>
            <person name="Shim W.B."/>
            <person name="Woloshuk C."/>
            <person name="Xie X."/>
            <person name="Xu J.R."/>
            <person name="Antoniw J."/>
            <person name="Baker S.E."/>
            <person name="Bluhm B.H."/>
            <person name="Breakspear A."/>
            <person name="Brown D.W."/>
            <person name="Butchko R.A."/>
            <person name="Chapman S."/>
            <person name="Coulson R."/>
            <person name="Coutinho P.M."/>
            <person name="Danchin E.G."/>
            <person name="Diener A."/>
            <person name="Gale L.R."/>
            <person name="Gardiner D.M."/>
            <person name="Goff S."/>
            <person name="Hammond-Kosack K.E."/>
            <person name="Hilburn K."/>
            <person name="Hua-Van A."/>
            <person name="Jonkers W."/>
            <person name="Kazan K."/>
            <person name="Kodira C.D."/>
            <person name="Koehrsen M."/>
            <person name="Kumar L."/>
            <person name="Lee Y.H."/>
            <person name="Li L."/>
            <person name="Manners J.M."/>
            <person name="Miranda-Saavedra D."/>
            <person name="Mukherjee M."/>
            <person name="Park G."/>
            <person name="Park J."/>
            <person name="Park S.Y."/>
            <person name="Proctor R.H."/>
            <person name="Regev A."/>
            <person name="Ruiz-Roldan M.C."/>
            <person name="Sain D."/>
            <person name="Sakthikumar S."/>
            <person name="Sykes S."/>
            <person name="Schwartz D.C."/>
            <person name="Turgeon B.G."/>
            <person name="Wapinski I."/>
            <person name="Yoder O."/>
            <person name="Young S."/>
            <person name="Zeng Q."/>
            <person name="Zhou S."/>
            <person name="Galagan J."/>
            <person name="Cuomo C.A."/>
            <person name="Kistler H.C."/>
            <person name="Rep M."/>
        </authorList>
    </citation>
    <scope>NUCLEOTIDE SEQUENCE [LARGE SCALE GENOMIC DNA]</scope>
    <source>
        <strain evidence="6">M3125 / FGSC 7600</strain>
    </source>
</reference>
<dbReference type="PANTHER" id="PTHR11360:SF305">
    <property type="entry name" value="MAJOR FACILITATOR SUPERFAMILY (MFS) PROFILE DOMAIN-CONTAINING PROTEIN"/>
    <property type="match status" value="1"/>
</dbReference>
<dbReference type="VEuPathDB" id="FungiDB:FVEG_13559"/>
<feature type="transmembrane region" description="Helical" evidence="4">
    <location>
        <begin position="104"/>
        <end position="128"/>
    </location>
</feature>
<evidence type="ECO:0000313" key="5">
    <source>
        <dbReference type="EMBL" id="EWG55576.1"/>
    </source>
</evidence>
<dbReference type="InterPro" id="IPR011701">
    <property type="entry name" value="MFS"/>
</dbReference>
<name>W7MWB0_GIBM7</name>
<dbReference type="InterPro" id="IPR050327">
    <property type="entry name" value="Proton-linked_MCT"/>
</dbReference>
<dbReference type="GeneID" id="30070894"/>
<organism evidence="5 6">
    <name type="scientific">Gibberella moniliformis (strain M3125 / FGSC 7600)</name>
    <name type="common">Maize ear and stalk rot fungus</name>
    <name type="synonym">Fusarium verticillioides</name>
    <dbReference type="NCBI Taxonomy" id="334819"/>
    <lineage>
        <taxon>Eukaryota</taxon>
        <taxon>Fungi</taxon>
        <taxon>Dikarya</taxon>
        <taxon>Ascomycota</taxon>
        <taxon>Pezizomycotina</taxon>
        <taxon>Sordariomycetes</taxon>
        <taxon>Hypocreomycetidae</taxon>
        <taxon>Hypocreales</taxon>
        <taxon>Nectriaceae</taxon>
        <taxon>Fusarium</taxon>
        <taxon>Fusarium fujikuroi species complex</taxon>
    </lineage>
</organism>
<evidence type="ECO:0000313" key="6">
    <source>
        <dbReference type="Proteomes" id="UP000009096"/>
    </source>
</evidence>
<feature type="transmembrane region" description="Helical" evidence="4">
    <location>
        <begin position="27"/>
        <end position="52"/>
    </location>
</feature>
<dbReference type="EMBL" id="DS022264">
    <property type="protein sequence ID" value="EWG55576.1"/>
    <property type="molecule type" value="Genomic_DNA"/>
</dbReference>
<dbReference type="SUPFAM" id="SSF103473">
    <property type="entry name" value="MFS general substrate transporter"/>
    <property type="match status" value="1"/>
</dbReference>
<dbReference type="InterPro" id="IPR036259">
    <property type="entry name" value="MFS_trans_sf"/>
</dbReference>
<keyword evidence="4" id="KW-0812">Transmembrane</keyword>
<keyword evidence="4" id="KW-1133">Transmembrane helix</keyword>
<evidence type="ECO:0000256" key="2">
    <source>
        <dbReference type="ARBA" id="ARBA00006727"/>
    </source>
</evidence>
<comment type="subcellular location">
    <subcellularLocation>
        <location evidence="1">Membrane</location>
        <topology evidence="1">Multi-pass membrane protein</topology>
    </subcellularLocation>
</comment>
<keyword evidence="6" id="KW-1185">Reference proteome</keyword>
<feature type="transmembrane region" description="Helical" evidence="4">
    <location>
        <begin position="64"/>
        <end position="84"/>
    </location>
</feature>
<dbReference type="PANTHER" id="PTHR11360">
    <property type="entry name" value="MONOCARBOXYLATE TRANSPORTER"/>
    <property type="match status" value="1"/>
</dbReference>
<dbReference type="RefSeq" id="XP_018761767.1">
    <property type="nucleotide sequence ID" value="XM_018902918.1"/>
</dbReference>
<dbReference type="EMBL" id="CM000585">
    <property type="protein sequence ID" value="EWG55576.1"/>
    <property type="molecule type" value="Genomic_DNA"/>
</dbReference>
<dbReference type="AlphaFoldDB" id="W7MWB0"/>
<sequence>MAPRIKFSAGGKHAEHGSCCTGIDGGYGWVIIFVCFVHTFWINLWVGSWGILQAALLRTTLKDSSLSALSFVGSLGVVLGPALGIPAIRIVRVIGARIGMTLGISIYGLGCLANSWAVGSLVGLFFACGFKKKHGLANGIVKLGESFGALIGAVSVGYLTEGVGVAWTFRILGIASLVTGIATALLVKDRGAPPEYPFKWSVFRDACFSWHFAAGAVGIFPIYAPTFFLHYINNALGFSNSTSIATLACLLACMSLGRILTGYACDSVGSMNALFFTSLNDARKERLLSHLATVPQYALGLIPQKLR</sequence>
<protein>
    <recommendedName>
        <fullName evidence="7">Major facilitator superfamily (MFS) profile domain-containing protein</fullName>
    </recommendedName>
</protein>
<evidence type="ECO:0008006" key="7">
    <source>
        <dbReference type="Google" id="ProtNLM"/>
    </source>
</evidence>
<gene>
    <name evidence="5" type="ORF">FVEG_13559</name>
</gene>
<dbReference type="GO" id="GO:0022857">
    <property type="term" value="F:transmembrane transporter activity"/>
    <property type="evidence" value="ECO:0007669"/>
    <property type="project" value="InterPro"/>
</dbReference>
<feature type="transmembrane region" description="Helical" evidence="4">
    <location>
        <begin position="165"/>
        <end position="187"/>
    </location>
</feature>
<dbReference type="Gene3D" id="1.20.1250.20">
    <property type="entry name" value="MFS general substrate transporter like domains"/>
    <property type="match status" value="1"/>
</dbReference>
<accession>W7MWB0</accession>
<evidence type="ECO:0000256" key="4">
    <source>
        <dbReference type="SAM" id="Phobius"/>
    </source>
</evidence>
<feature type="transmembrane region" description="Helical" evidence="4">
    <location>
        <begin position="208"/>
        <end position="232"/>
    </location>
</feature>
<dbReference type="Proteomes" id="UP000009096">
    <property type="component" value="Chromosome 8"/>
</dbReference>
<dbReference type="Pfam" id="PF07690">
    <property type="entry name" value="MFS_1"/>
    <property type="match status" value="1"/>
</dbReference>
<dbReference type="OrthoDB" id="6499973at2759"/>
<evidence type="ECO:0000256" key="1">
    <source>
        <dbReference type="ARBA" id="ARBA00004141"/>
    </source>
</evidence>
<dbReference type="GO" id="GO:0016020">
    <property type="term" value="C:membrane"/>
    <property type="evidence" value="ECO:0007669"/>
    <property type="project" value="UniProtKB-SubCell"/>
</dbReference>
<feature type="transmembrane region" description="Helical" evidence="4">
    <location>
        <begin position="244"/>
        <end position="265"/>
    </location>
</feature>
<proteinExistence type="inferred from homology"/>
<keyword evidence="4" id="KW-0472">Membrane</keyword>
<comment type="similarity">
    <text evidence="2">Belongs to the major facilitator superfamily. Monocarboxylate porter (TC 2.A.1.13) family.</text>
</comment>